<dbReference type="Gene3D" id="3.20.20.100">
    <property type="entry name" value="NADP-dependent oxidoreductase domain"/>
    <property type="match status" value="1"/>
</dbReference>
<dbReference type="STRING" id="68895.RR42_m3219"/>
<evidence type="ECO:0000313" key="3">
    <source>
        <dbReference type="Proteomes" id="UP000031843"/>
    </source>
</evidence>
<organism evidence="2 3">
    <name type="scientific">Cupriavidus basilensis</name>
    <dbReference type="NCBI Taxonomy" id="68895"/>
    <lineage>
        <taxon>Bacteria</taxon>
        <taxon>Pseudomonadati</taxon>
        <taxon>Pseudomonadota</taxon>
        <taxon>Betaproteobacteria</taxon>
        <taxon>Burkholderiales</taxon>
        <taxon>Burkholderiaceae</taxon>
        <taxon>Cupriavidus</taxon>
    </lineage>
</organism>
<dbReference type="InterPro" id="IPR036812">
    <property type="entry name" value="NAD(P)_OxRdtase_dom_sf"/>
</dbReference>
<dbReference type="Proteomes" id="UP000031843">
    <property type="component" value="Chromosome main"/>
</dbReference>
<dbReference type="PANTHER" id="PTHR43312:SF1">
    <property type="entry name" value="NADP-DEPENDENT OXIDOREDUCTASE DOMAIN-CONTAINING PROTEIN"/>
    <property type="match status" value="1"/>
</dbReference>
<dbReference type="SUPFAM" id="SSF51430">
    <property type="entry name" value="NAD(P)-linked oxidoreductase"/>
    <property type="match status" value="1"/>
</dbReference>
<feature type="domain" description="NADP-dependent oxidoreductase" evidence="1">
    <location>
        <begin position="2"/>
        <end position="264"/>
    </location>
</feature>
<accession>A0A0C4Y5C8</accession>
<dbReference type="CDD" id="cd19097">
    <property type="entry name" value="AKR_unchar"/>
    <property type="match status" value="1"/>
</dbReference>
<dbReference type="InterPro" id="IPR053135">
    <property type="entry name" value="AKR2_Oxidoreductase"/>
</dbReference>
<dbReference type="OrthoDB" id="9773828at2"/>
<name>A0A0C4Y5C8_9BURK</name>
<sequence length="298" mass="32039">MKLALGTVQFGLPYGITNTAGQVAADEVTRILRRARELGLEVLDTAAAYGESERVLGRCGPDAHAFRIYTKTLPVGGAVMDADAIRRVVQGVRDSLRNLGVECLDGLLVHHAGDLLGAGGQDLHAALLELKAEGVIERLGVSVYSVDEAREATKRYHVDAMQLPLNVLDQSFASSGELARLKQAGVEIHTRSAFLQGVLLAEQLPPFLHTLAPGFARFKAVCAQAGMSQLEGSLAFLRQQGVIDHVVVGVVDAEQLEQIATAWHRSAAHLGFDFTACNMESLPAITPSKWPALQKEFQ</sequence>
<evidence type="ECO:0000259" key="1">
    <source>
        <dbReference type="Pfam" id="PF00248"/>
    </source>
</evidence>
<evidence type="ECO:0000313" key="2">
    <source>
        <dbReference type="EMBL" id="AJG20587.1"/>
    </source>
</evidence>
<dbReference type="EMBL" id="CP010536">
    <property type="protein sequence ID" value="AJG20587.1"/>
    <property type="molecule type" value="Genomic_DNA"/>
</dbReference>
<dbReference type="RefSeq" id="WP_043348692.1">
    <property type="nucleotide sequence ID" value="NZ_CP010536.1"/>
</dbReference>
<proteinExistence type="predicted"/>
<dbReference type="InterPro" id="IPR023210">
    <property type="entry name" value="NADP_OxRdtase_dom"/>
</dbReference>
<dbReference type="KEGG" id="cbw:RR42_m3219"/>
<dbReference type="PANTHER" id="PTHR43312">
    <property type="entry name" value="D-THREO-ALDOSE 1-DEHYDROGENASE"/>
    <property type="match status" value="1"/>
</dbReference>
<gene>
    <name evidence="2" type="ORF">RR42_m3219</name>
</gene>
<reference evidence="2 3" key="1">
    <citation type="journal article" date="2015" name="Genome Announc.">
        <title>Complete Genome Sequence of Cupriavidus basilensis 4G11, Isolated from the Oak Ridge Field Research Center Site.</title>
        <authorList>
            <person name="Ray J."/>
            <person name="Waters R.J."/>
            <person name="Skerker J.M."/>
            <person name="Kuehl J.V."/>
            <person name="Price M.N."/>
            <person name="Huang J."/>
            <person name="Chakraborty R."/>
            <person name="Arkin A.P."/>
            <person name="Deutschbauer A."/>
        </authorList>
    </citation>
    <scope>NUCLEOTIDE SEQUENCE [LARGE SCALE GENOMIC DNA]</scope>
    <source>
        <strain evidence="2">4G11</strain>
    </source>
</reference>
<dbReference type="AlphaFoldDB" id="A0A0C4Y5C8"/>
<keyword evidence="3" id="KW-1185">Reference proteome</keyword>
<dbReference type="Pfam" id="PF00248">
    <property type="entry name" value="Aldo_ket_red"/>
    <property type="match status" value="1"/>
</dbReference>
<protein>
    <submittedName>
        <fullName evidence="2">Oxidoreductase</fullName>
    </submittedName>
</protein>